<proteinExistence type="predicted"/>
<reference evidence="3 4" key="1">
    <citation type="submission" date="2019-01" db="EMBL/GenBank/DDBJ databases">
        <title>Intercellular communication is required for trap formation in the nematode-trapping fungus Duddingtonia flagrans.</title>
        <authorList>
            <person name="Youssar L."/>
            <person name="Wernet V."/>
            <person name="Hensel N."/>
            <person name="Hildebrandt H.-G."/>
            <person name="Fischer R."/>
        </authorList>
    </citation>
    <scope>NUCLEOTIDE SEQUENCE [LARGE SCALE GENOMIC DNA]</scope>
    <source>
        <strain evidence="3 4">CBS H-5679</strain>
    </source>
</reference>
<dbReference type="EMBL" id="SAEB01000001">
    <property type="protein sequence ID" value="RVD89890.1"/>
    <property type="molecule type" value="Genomic_DNA"/>
</dbReference>
<dbReference type="CDD" id="cd20273">
    <property type="entry name" value="Complex1_LYR_unchar"/>
    <property type="match status" value="1"/>
</dbReference>
<sequence length="339" mass="39209">MSSFPSIVLRKPVEFTKSQQAIYLLRQLYRETSCLFDEVARQQIKKRIQERYRECQEVADEQRRTKLLKDARRVLSTLTRANNGDKWRTLNVLEHAYGRRGKIKHQIMKPLLKEVMPEPPIIPNRIRSATPGTTPKLSALFKGAVGKTIKAIEPEIPEFSVSGKPFSLSRTANMKWRHRSMILKRIVPPLEPVDFERLEMLVMGWRKTIPPKRKFITRETRVGPKKQRPNMYNARMQRRILKHVLEQFPMLEYRPQTEKFVAVYSPVLTTMLHTPGDPEDFEGVDEKGEPEGTILNPNKVLSGKSAARRRKAKGKATAFSNWLDKKKEEGKVPESVIGS</sequence>
<dbReference type="InterPro" id="IPR046896">
    <property type="entry name" value="Cup1-like_N"/>
</dbReference>
<evidence type="ECO:0000313" key="3">
    <source>
        <dbReference type="EMBL" id="RVD89890.1"/>
    </source>
</evidence>
<name>A0A437AFL9_ARTFL</name>
<comment type="caution">
    <text evidence="3">The sequence shown here is derived from an EMBL/GenBank/DDBJ whole genome shotgun (WGS) entry which is preliminary data.</text>
</comment>
<dbReference type="OrthoDB" id="5521299at2759"/>
<dbReference type="VEuPathDB" id="FungiDB:DFL_000878"/>
<evidence type="ECO:0000259" key="2">
    <source>
        <dbReference type="Pfam" id="PF20263"/>
    </source>
</evidence>
<protein>
    <recommendedName>
        <fullName evidence="2">LYR motif-containing protein Cup1-like N-terminal domain-containing protein</fullName>
    </recommendedName>
</protein>
<dbReference type="Proteomes" id="UP000283090">
    <property type="component" value="Unassembled WGS sequence"/>
</dbReference>
<evidence type="ECO:0000256" key="1">
    <source>
        <dbReference type="SAM" id="MobiDB-lite"/>
    </source>
</evidence>
<dbReference type="Pfam" id="PF20263">
    <property type="entry name" value="LYRM2-like"/>
    <property type="match status" value="1"/>
</dbReference>
<gene>
    <name evidence="3" type="ORF">DFL_000878</name>
</gene>
<feature type="domain" description="LYR motif-containing protein Cup1-like N-terminal" evidence="2">
    <location>
        <begin position="24"/>
        <end position="108"/>
    </location>
</feature>
<organism evidence="3 4">
    <name type="scientific">Arthrobotrys flagrans</name>
    <name type="common">Nematode-trapping fungus</name>
    <name type="synonym">Trichothecium flagrans</name>
    <dbReference type="NCBI Taxonomy" id="97331"/>
    <lineage>
        <taxon>Eukaryota</taxon>
        <taxon>Fungi</taxon>
        <taxon>Dikarya</taxon>
        <taxon>Ascomycota</taxon>
        <taxon>Pezizomycotina</taxon>
        <taxon>Orbiliomycetes</taxon>
        <taxon>Orbiliales</taxon>
        <taxon>Orbiliaceae</taxon>
        <taxon>Arthrobotrys</taxon>
    </lineage>
</organism>
<accession>A0A437AFL9</accession>
<evidence type="ECO:0000313" key="4">
    <source>
        <dbReference type="Proteomes" id="UP000283090"/>
    </source>
</evidence>
<dbReference type="AlphaFoldDB" id="A0A437AFL9"/>
<keyword evidence="4" id="KW-1185">Reference proteome</keyword>
<dbReference type="RefSeq" id="XP_067495434.1">
    <property type="nucleotide sequence ID" value="XM_067638563.1"/>
</dbReference>
<dbReference type="GeneID" id="93583189"/>
<feature type="region of interest" description="Disordered" evidence="1">
    <location>
        <begin position="274"/>
        <end position="318"/>
    </location>
</feature>